<keyword evidence="1" id="KW-0472">Membrane</keyword>
<feature type="transmembrane region" description="Helical" evidence="1">
    <location>
        <begin position="6"/>
        <end position="25"/>
    </location>
</feature>
<evidence type="ECO:0000313" key="3">
    <source>
        <dbReference type="Proteomes" id="UP000552757"/>
    </source>
</evidence>
<reference evidence="2 3" key="1">
    <citation type="submission" date="2020-08" db="EMBL/GenBank/DDBJ databases">
        <title>Genomic Encyclopedia of Type Strains, Phase IV (KMG-IV): sequencing the most valuable type-strain genomes for metagenomic binning, comparative biology and taxonomic classification.</title>
        <authorList>
            <person name="Goeker M."/>
        </authorList>
    </citation>
    <scope>NUCLEOTIDE SEQUENCE [LARGE SCALE GENOMIC DNA]</scope>
    <source>
        <strain evidence="2 3">DSM 29348</strain>
    </source>
</reference>
<dbReference type="AlphaFoldDB" id="A0A7W6DL83"/>
<evidence type="ECO:0000256" key="1">
    <source>
        <dbReference type="SAM" id="Phobius"/>
    </source>
</evidence>
<dbReference type="Proteomes" id="UP000552757">
    <property type="component" value="Unassembled WGS sequence"/>
</dbReference>
<evidence type="ECO:0000313" key="2">
    <source>
        <dbReference type="EMBL" id="MBB3981913.1"/>
    </source>
</evidence>
<dbReference type="RefSeq" id="WP_183955015.1">
    <property type="nucleotide sequence ID" value="NZ_JACIEB010000003.1"/>
</dbReference>
<proteinExistence type="predicted"/>
<comment type="caution">
    <text evidence="2">The sequence shown here is derived from an EMBL/GenBank/DDBJ whole genome shotgun (WGS) entry which is preliminary data.</text>
</comment>
<dbReference type="EMBL" id="JACIEB010000003">
    <property type="protein sequence ID" value="MBB3981913.1"/>
    <property type="molecule type" value="Genomic_DNA"/>
</dbReference>
<keyword evidence="1" id="KW-1133">Transmembrane helix</keyword>
<sequence length="93" mass="10394">MALTDGWVFLSITALIAIGVFLNGVRFSRMRKNPFVGRSLFGQPIQGGELSIRHIQWIGKIQMIFAPIFLLFAVSMTFGFFGPVEGITIIKFN</sequence>
<keyword evidence="1" id="KW-0812">Transmembrane</keyword>
<protein>
    <submittedName>
        <fullName evidence="2">Uncharacterized protein</fullName>
    </submittedName>
</protein>
<name>A0A7W6DL83_9SPHN</name>
<feature type="transmembrane region" description="Helical" evidence="1">
    <location>
        <begin position="63"/>
        <end position="84"/>
    </location>
</feature>
<accession>A0A7W6DL83</accession>
<gene>
    <name evidence="2" type="ORF">GGR44_001572</name>
</gene>
<organism evidence="2 3">
    <name type="scientific">Sphingobium fontiphilum</name>
    <dbReference type="NCBI Taxonomy" id="944425"/>
    <lineage>
        <taxon>Bacteria</taxon>
        <taxon>Pseudomonadati</taxon>
        <taxon>Pseudomonadota</taxon>
        <taxon>Alphaproteobacteria</taxon>
        <taxon>Sphingomonadales</taxon>
        <taxon>Sphingomonadaceae</taxon>
        <taxon>Sphingobium</taxon>
    </lineage>
</organism>
<keyword evidence="3" id="KW-1185">Reference proteome</keyword>